<keyword evidence="1" id="KW-0732">Signal</keyword>
<feature type="signal peptide" evidence="1">
    <location>
        <begin position="1"/>
        <end position="24"/>
    </location>
</feature>
<organism evidence="2 3">
    <name type="scientific">Desulfomonile tiedjei (strain ATCC 49306 / DSM 6799 / DCB-1)</name>
    <dbReference type="NCBI Taxonomy" id="706587"/>
    <lineage>
        <taxon>Bacteria</taxon>
        <taxon>Pseudomonadati</taxon>
        <taxon>Thermodesulfobacteriota</taxon>
        <taxon>Desulfomonilia</taxon>
        <taxon>Desulfomonilales</taxon>
        <taxon>Desulfomonilaceae</taxon>
        <taxon>Desulfomonile</taxon>
    </lineage>
</organism>
<evidence type="ECO:0008006" key="4">
    <source>
        <dbReference type="Google" id="ProtNLM"/>
    </source>
</evidence>
<dbReference type="PROSITE" id="PS51257">
    <property type="entry name" value="PROKAR_LIPOPROTEIN"/>
    <property type="match status" value="1"/>
</dbReference>
<keyword evidence="3" id="KW-1185">Reference proteome</keyword>
<feature type="chain" id="PRO_5003687451" description="Secreted protein" evidence="1">
    <location>
        <begin position="25"/>
        <end position="170"/>
    </location>
</feature>
<reference evidence="3" key="1">
    <citation type="submission" date="2012-06" db="EMBL/GenBank/DDBJ databases">
        <title>Complete sequence of chromosome of Desulfomonile tiedjei DSM 6799.</title>
        <authorList>
            <person name="Lucas S."/>
            <person name="Copeland A."/>
            <person name="Lapidus A."/>
            <person name="Glavina del Rio T."/>
            <person name="Dalin E."/>
            <person name="Tice H."/>
            <person name="Bruce D."/>
            <person name="Goodwin L."/>
            <person name="Pitluck S."/>
            <person name="Peters L."/>
            <person name="Ovchinnikova G."/>
            <person name="Zeytun A."/>
            <person name="Lu M."/>
            <person name="Kyrpides N."/>
            <person name="Mavromatis K."/>
            <person name="Ivanova N."/>
            <person name="Brettin T."/>
            <person name="Detter J.C."/>
            <person name="Han C."/>
            <person name="Larimer F."/>
            <person name="Land M."/>
            <person name="Hauser L."/>
            <person name="Markowitz V."/>
            <person name="Cheng J.-F."/>
            <person name="Hugenholtz P."/>
            <person name="Woyke T."/>
            <person name="Wu D."/>
            <person name="Spring S."/>
            <person name="Schroeder M."/>
            <person name="Brambilla E."/>
            <person name="Klenk H.-P."/>
            <person name="Eisen J.A."/>
        </authorList>
    </citation>
    <scope>NUCLEOTIDE SEQUENCE [LARGE SCALE GENOMIC DNA]</scope>
    <source>
        <strain evidence="3">ATCC 49306 / DSM 6799 / DCB-1</strain>
    </source>
</reference>
<name>I4CC17_DESTA</name>
<dbReference type="HOGENOM" id="CLU_1568228_0_0_7"/>
<evidence type="ECO:0000313" key="3">
    <source>
        <dbReference type="Proteomes" id="UP000006055"/>
    </source>
</evidence>
<dbReference type="STRING" id="706587.Desti_4476"/>
<accession>I4CC17</accession>
<gene>
    <name evidence="2" type="ordered locus">Desti_4476</name>
</gene>
<protein>
    <recommendedName>
        <fullName evidence="4">Secreted protein</fullName>
    </recommendedName>
</protein>
<dbReference type="EMBL" id="CP003360">
    <property type="protein sequence ID" value="AFM27108.1"/>
    <property type="molecule type" value="Genomic_DNA"/>
</dbReference>
<proteinExistence type="predicted"/>
<dbReference type="AlphaFoldDB" id="I4CC17"/>
<dbReference type="RefSeq" id="WP_014812222.1">
    <property type="nucleotide sequence ID" value="NC_018025.1"/>
</dbReference>
<evidence type="ECO:0000313" key="2">
    <source>
        <dbReference type="EMBL" id="AFM27108.1"/>
    </source>
</evidence>
<dbReference type="KEGG" id="dti:Desti_4476"/>
<sequence length="170" mass="17284">MKKVAYLLVIGVFLSVALTGSAYAAASCCDPKNTGGGVQQPPVIEGLMPKAPQAQMKSAVPKRRPLEVTSMGGGWNVPVNRGAAAFPKPVNANPASCCSAPQSAPAPQQVAPPTGCGCCAGSQSIAAPTAVMNAGPVRRFAPTYAQPVVRQTPVWPMGQAARGPGFGSLW</sequence>
<evidence type="ECO:0000256" key="1">
    <source>
        <dbReference type="SAM" id="SignalP"/>
    </source>
</evidence>
<dbReference type="Proteomes" id="UP000006055">
    <property type="component" value="Chromosome"/>
</dbReference>